<reference evidence="6 7" key="1">
    <citation type="submission" date="2023-01" db="EMBL/GenBank/DDBJ databases">
        <title>Analysis of 21 Apiospora genomes using comparative genomics revels a genus with tremendous synthesis potential of carbohydrate active enzymes and secondary metabolites.</title>
        <authorList>
            <person name="Sorensen T."/>
        </authorList>
    </citation>
    <scope>NUCLEOTIDE SEQUENCE [LARGE SCALE GENOMIC DNA]</scope>
    <source>
        <strain evidence="6 7">CBS 83171</strain>
    </source>
</reference>
<proteinExistence type="inferred from homology"/>
<accession>A0ABR1UXE0</accession>
<keyword evidence="4" id="KW-0560">Oxidoreductase</keyword>
<dbReference type="InterPro" id="IPR016166">
    <property type="entry name" value="FAD-bd_PCMH"/>
</dbReference>
<protein>
    <submittedName>
        <fullName evidence="6">Bifunctional solanapyrone synthase</fullName>
    </submittedName>
</protein>
<evidence type="ECO:0000256" key="3">
    <source>
        <dbReference type="ARBA" id="ARBA00022827"/>
    </source>
</evidence>
<evidence type="ECO:0000313" key="7">
    <source>
        <dbReference type="Proteomes" id="UP001446871"/>
    </source>
</evidence>
<comment type="caution">
    <text evidence="6">The sequence shown here is derived from an EMBL/GenBank/DDBJ whole genome shotgun (WGS) entry which is preliminary data.</text>
</comment>
<dbReference type="InterPro" id="IPR006094">
    <property type="entry name" value="Oxid_FAD_bind_N"/>
</dbReference>
<evidence type="ECO:0000256" key="4">
    <source>
        <dbReference type="ARBA" id="ARBA00023002"/>
    </source>
</evidence>
<keyword evidence="2" id="KW-0285">Flavoprotein</keyword>
<dbReference type="Pfam" id="PF01565">
    <property type="entry name" value="FAD_binding_4"/>
    <property type="match status" value="1"/>
</dbReference>
<evidence type="ECO:0000256" key="1">
    <source>
        <dbReference type="ARBA" id="ARBA00005466"/>
    </source>
</evidence>
<evidence type="ECO:0000313" key="6">
    <source>
        <dbReference type="EMBL" id="KAK8063602.1"/>
    </source>
</evidence>
<evidence type="ECO:0000259" key="5">
    <source>
        <dbReference type="PROSITE" id="PS51387"/>
    </source>
</evidence>
<dbReference type="InterPro" id="IPR050416">
    <property type="entry name" value="FAD-linked_Oxidoreductase"/>
</dbReference>
<dbReference type="Gene3D" id="3.30.465.10">
    <property type="match status" value="1"/>
</dbReference>
<dbReference type="InterPro" id="IPR016169">
    <property type="entry name" value="FAD-bd_PCMH_sub2"/>
</dbReference>
<gene>
    <name evidence="6" type="ORF">PG996_008254</name>
</gene>
<dbReference type="InterPro" id="IPR036318">
    <property type="entry name" value="FAD-bd_PCMH-like_sf"/>
</dbReference>
<sequence length="246" mass="27376">MDQNRDTIIAKLRESGLDDVLYQPGDDKYDTRVASYWSLSPRLHPWAFVQPWDTDEVSKAVKAIVTTEYVKFALRGGDHTCYAGSNNIESGVTIDLSLLTKTSYNADTGIAHVLPGTRWTDVYDHEGREGLVGVGGFTSFIKNPVTRGGNMLGLENVTEDSVLLVMDIMVPDKEQEIASFLFVQAAIKDMEDYTKSIDGAVAFRYLSYCNGTENIKKMKDAAAKYDRTGVFQTRMPEGFKISKVKS</sequence>
<comment type="similarity">
    <text evidence="1">Belongs to the oxygen-dependent FAD-linked oxidoreductase family.</text>
</comment>
<dbReference type="PANTHER" id="PTHR42973">
    <property type="entry name" value="BINDING OXIDOREDUCTASE, PUTATIVE (AFU_ORTHOLOGUE AFUA_1G17690)-RELATED"/>
    <property type="match status" value="1"/>
</dbReference>
<dbReference type="PROSITE" id="PS51387">
    <property type="entry name" value="FAD_PCMH"/>
    <property type="match status" value="1"/>
</dbReference>
<dbReference type="Proteomes" id="UP001446871">
    <property type="component" value="Unassembled WGS sequence"/>
</dbReference>
<evidence type="ECO:0000256" key="2">
    <source>
        <dbReference type="ARBA" id="ARBA00022630"/>
    </source>
</evidence>
<keyword evidence="7" id="KW-1185">Reference proteome</keyword>
<dbReference type="PANTHER" id="PTHR42973:SF53">
    <property type="entry name" value="FAD-BINDING PCMH-TYPE DOMAIN-CONTAINING PROTEIN-RELATED"/>
    <property type="match status" value="1"/>
</dbReference>
<keyword evidence="3" id="KW-0274">FAD</keyword>
<organism evidence="6 7">
    <name type="scientific">Apiospora saccharicola</name>
    <dbReference type="NCBI Taxonomy" id="335842"/>
    <lineage>
        <taxon>Eukaryota</taxon>
        <taxon>Fungi</taxon>
        <taxon>Dikarya</taxon>
        <taxon>Ascomycota</taxon>
        <taxon>Pezizomycotina</taxon>
        <taxon>Sordariomycetes</taxon>
        <taxon>Xylariomycetidae</taxon>
        <taxon>Amphisphaeriales</taxon>
        <taxon>Apiosporaceae</taxon>
        <taxon>Apiospora</taxon>
    </lineage>
</organism>
<name>A0ABR1UXE0_9PEZI</name>
<feature type="domain" description="FAD-binding PCMH-type" evidence="5">
    <location>
        <begin position="41"/>
        <end position="208"/>
    </location>
</feature>
<dbReference type="EMBL" id="JAQQWM010000005">
    <property type="protein sequence ID" value="KAK8063602.1"/>
    <property type="molecule type" value="Genomic_DNA"/>
</dbReference>
<dbReference type="SUPFAM" id="SSF56176">
    <property type="entry name" value="FAD-binding/transporter-associated domain-like"/>
    <property type="match status" value="1"/>
</dbReference>